<protein>
    <submittedName>
        <fullName evidence="8">Choline acetyltransferase</fullName>
    </submittedName>
</protein>
<evidence type="ECO:0000256" key="1">
    <source>
        <dbReference type="ARBA" id="ARBA00005232"/>
    </source>
</evidence>
<evidence type="ECO:0000313" key="9">
    <source>
        <dbReference type="Proteomes" id="UP001153365"/>
    </source>
</evidence>
<dbReference type="InterPro" id="IPR039551">
    <property type="entry name" value="Cho/carn_acyl_trans"/>
</dbReference>
<dbReference type="InterPro" id="IPR023213">
    <property type="entry name" value="CAT-like_dom_sf"/>
</dbReference>
<proteinExistence type="inferred from homology"/>
<gene>
    <name evidence="8" type="ORF">PPACK8108_LOCUS10685</name>
</gene>
<evidence type="ECO:0000256" key="3">
    <source>
        <dbReference type="ARBA" id="ARBA00023315"/>
    </source>
</evidence>
<dbReference type="GO" id="GO:0005739">
    <property type="term" value="C:mitochondrion"/>
    <property type="evidence" value="ECO:0007669"/>
    <property type="project" value="TreeGrafter"/>
</dbReference>
<dbReference type="Gene3D" id="3.30.559.10">
    <property type="entry name" value="Chloramphenicol acetyltransferase-like domain"/>
    <property type="match status" value="1"/>
</dbReference>
<keyword evidence="2 5" id="KW-0808">Transferase</keyword>
<dbReference type="AlphaFoldDB" id="A0AAV0B244"/>
<dbReference type="InterPro" id="IPR000542">
    <property type="entry name" value="Carn_acyl_trans"/>
</dbReference>
<dbReference type="FunFam" id="3.30.559.10:FF:000019">
    <property type="entry name" value="Carnitine acetyl transferase"/>
    <property type="match status" value="1"/>
</dbReference>
<evidence type="ECO:0000256" key="4">
    <source>
        <dbReference type="PIRSR" id="PIRSR600542-1"/>
    </source>
</evidence>
<organism evidence="8 9">
    <name type="scientific">Phakopsora pachyrhizi</name>
    <name type="common">Asian soybean rust disease fungus</name>
    <dbReference type="NCBI Taxonomy" id="170000"/>
    <lineage>
        <taxon>Eukaryota</taxon>
        <taxon>Fungi</taxon>
        <taxon>Dikarya</taxon>
        <taxon>Basidiomycota</taxon>
        <taxon>Pucciniomycotina</taxon>
        <taxon>Pucciniomycetes</taxon>
        <taxon>Pucciniales</taxon>
        <taxon>Phakopsoraceae</taxon>
        <taxon>Phakopsora</taxon>
    </lineage>
</organism>
<dbReference type="Proteomes" id="UP001153365">
    <property type="component" value="Unassembled WGS sequence"/>
</dbReference>
<dbReference type="EMBL" id="CALTRL010002391">
    <property type="protein sequence ID" value="CAH7675652.1"/>
    <property type="molecule type" value="Genomic_DNA"/>
</dbReference>
<dbReference type="PROSITE" id="PS00440">
    <property type="entry name" value="ACYLTRANSF_C_2"/>
    <property type="match status" value="1"/>
</dbReference>
<feature type="region of interest" description="Disordered" evidence="6">
    <location>
        <begin position="532"/>
        <end position="554"/>
    </location>
</feature>
<evidence type="ECO:0000313" key="8">
    <source>
        <dbReference type="EMBL" id="CAH7675652.1"/>
    </source>
</evidence>
<comment type="caution">
    <text evidence="8">The sequence shown here is derived from an EMBL/GenBank/DDBJ whole genome shotgun (WGS) entry which is preliminary data.</text>
</comment>
<dbReference type="InterPro" id="IPR042231">
    <property type="entry name" value="Cho/carn_acyl_trans_2"/>
</dbReference>
<comment type="similarity">
    <text evidence="1 5">Belongs to the carnitine/choline acetyltransferase family.</text>
</comment>
<name>A0AAV0B244_PHAPC</name>
<dbReference type="GO" id="GO:0004092">
    <property type="term" value="F:carnitine O-acetyltransferase activity"/>
    <property type="evidence" value="ECO:0007669"/>
    <property type="project" value="TreeGrafter"/>
</dbReference>
<keyword evidence="9" id="KW-1185">Reference proteome</keyword>
<feature type="active site" description="Proton acceptor" evidence="4">
    <location>
        <position position="313"/>
    </location>
</feature>
<dbReference type="SUPFAM" id="SSF52777">
    <property type="entry name" value="CoA-dependent acyltransferases"/>
    <property type="match status" value="2"/>
</dbReference>
<evidence type="ECO:0000259" key="7">
    <source>
        <dbReference type="Pfam" id="PF00755"/>
    </source>
</evidence>
<reference evidence="8" key="1">
    <citation type="submission" date="2022-06" db="EMBL/GenBank/DDBJ databases">
        <authorList>
            <consortium name="SYNGENTA / RWTH Aachen University"/>
        </authorList>
    </citation>
    <scope>NUCLEOTIDE SEQUENCE</scope>
</reference>
<dbReference type="GO" id="GO:0009437">
    <property type="term" value="P:carnitine metabolic process"/>
    <property type="evidence" value="ECO:0007669"/>
    <property type="project" value="TreeGrafter"/>
</dbReference>
<accession>A0AAV0B244</accession>
<dbReference type="PANTHER" id="PTHR22589">
    <property type="entry name" value="CARNITINE O-ACYLTRANSFERASE"/>
    <property type="match status" value="1"/>
</dbReference>
<sequence length="778" mass="89710">MLPKLPIPPLRDTCDRYLRVLKPLQNEAEHRRTKRVVSDFLKNPKAGDRLHNQLLDYASNRSSYIEEFWYESYLNHSQSIVLNLNPFFILEDDPTPSRGNQLTRAASLILASIGFIHDQRTLKLEPDRIRGKDLDMYQYSKLFGSARIPTRHGCKIKTDPKSKHLVIIRRGQFYWFNIIDDHHRPVLNENQLLKNLKTIISDADKTPNDQLIQSSIGILTTETRPTWARLREDLLQNSSTNLKSLEVIDSSLFVLCLDSSSPKNADEMSESMLSGTYQLNRHGVQVGTCINRWYDKLQIIVCANGQAGVNFEHSAVDGHTVLRFVGDVYTELIVRFANSINPKCRTLFHIDEDRSKQQQNLQSTGQNDLKMKPKRLLWELSTDLKNAIRFAETRLSDLICQNEVLALEFSNYGKNFITSMNISPDAFVQMAFQVCYFSLYGRVESTYEPAMTKSFHRGRTEGIRTVSEESTEFVKKFCSSTVDDQQKVQALRKACKYHQELTRECSNGLGQDRILFAMYSLAKLEIERSSLHSSSSSSSSSEDEQYIKNRSRRRKKKLPKIFRDPGYGLLNHSVLSTSNCGNPSLRLFGFGPVVQDGYGIGYIIKDEGLSFVISSKNLQNKRFRNILRSYLIEIKNLLIKTSRTIELKNESVDIRGIYEPNIEEKKEEVVGLILDCDDDFNGHRCHEGSKSEVLEQKLKKQGKNDELEVKKQIKDDSEEIDEDFSTYGYGFFDCGEVEKFLKKKEDSNEGVNNKAMERRNKRYELPIGKRFFIYTYMR</sequence>
<dbReference type="Gene3D" id="3.30.559.70">
    <property type="entry name" value="Choline/Carnitine o-acyltransferase, domain 2"/>
    <property type="match status" value="1"/>
</dbReference>
<dbReference type="Pfam" id="PF00755">
    <property type="entry name" value="Carn_acyltransf"/>
    <property type="match status" value="1"/>
</dbReference>
<dbReference type="FunFam" id="3.30.559.70:FF:000003">
    <property type="entry name" value="Carnitine acetyl transferase FacC"/>
    <property type="match status" value="1"/>
</dbReference>
<evidence type="ECO:0000256" key="6">
    <source>
        <dbReference type="SAM" id="MobiDB-lite"/>
    </source>
</evidence>
<evidence type="ECO:0000256" key="2">
    <source>
        <dbReference type="ARBA" id="ARBA00022679"/>
    </source>
</evidence>
<keyword evidence="3 5" id="KW-0012">Acyltransferase</keyword>
<feature type="domain" description="Choline/carnitine acyltransferase" evidence="7">
    <location>
        <begin position="5"/>
        <end position="628"/>
    </location>
</feature>
<dbReference type="PANTHER" id="PTHR22589:SF29">
    <property type="entry name" value="MITOCHONDRIAL CARNITINE O-ACETYLTRANSFERASE-RELATED"/>
    <property type="match status" value="1"/>
</dbReference>
<evidence type="ECO:0000256" key="5">
    <source>
        <dbReference type="RuleBase" id="RU003801"/>
    </source>
</evidence>